<name>A0AA37PNC9_9MYCO</name>
<dbReference type="AlphaFoldDB" id="A0AA37PNC9"/>
<reference evidence="2" key="3">
    <citation type="journal article" date="2022" name="Microbiol. Resour. Announc.">
        <title>Draft Genome Sequences of Eight Mycobacterium montefiorense Strains Isolated from Salamanders in Captivity.</title>
        <authorList>
            <person name="Komine T."/>
            <person name="Ihara H."/>
            <person name="Fukano H."/>
            <person name="Hoshino Y."/>
            <person name="Kurata O."/>
            <person name="Wada S."/>
        </authorList>
    </citation>
    <scope>NUCLEOTIDE SEQUENCE</scope>
    <source>
        <strain evidence="2">NJB18185</strain>
    </source>
</reference>
<proteinExistence type="predicted"/>
<comment type="caution">
    <text evidence="2">The sequence shown here is derived from an EMBL/GenBank/DDBJ whole genome shotgun (WGS) entry which is preliminary data.</text>
</comment>
<evidence type="ECO:0000313" key="1">
    <source>
        <dbReference type="EMBL" id="GBG36853.1"/>
    </source>
</evidence>
<evidence type="ECO:0000313" key="4">
    <source>
        <dbReference type="Proteomes" id="UP001139505"/>
    </source>
</evidence>
<reference evidence="2" key="4">
    <citation type="submission" date="2022-04" db="EMBL/GenBank/DDBJ databases">
        <authorList>
            <person name="Komine T."/>
            <person name="Fukano H."/>
            <person name="Wada S."/>
        </authorList>
    </citation>
    <scope>NUCLEOTIDE SEQUENCE</scope>
    <source>
        <strain evidence="2">NJB18185</strain>
    </source>
</reference>
<reference evidence="3" key="2">
    <citation type="submission" date="2018-04" db="EMBL/GenBank/DDBJ databases">
        <title>Draft genome sequence of Mycobacterium montefiorense isolated from Japanese black salamander.</title>
        <authorList>
            <person name="Fukano H."/>
            <person name="Yoshida M."/>
            <person name="Shimizu A."/>
            <person name="Iwao H."/>
            <person name="Kurata O."/>
            <person name="Katayama Y."/>
            <person name="Omatsu T."/>
            <person name="Mizutani T."/>
            <person name="Wada S."/>
            <person name="Hoshino Y."/>
        </authorList>
    </citation>
    <scope>NUCLEOTIDE SEQUENCE [LARGE SCALE GENOMIC DNA]</scope>
    <source>
        <strain evidence="3">BS</strain>
    </source>
</reference>
<organism evidence="2 4">
    <name type="scientific">Mycobacterium montefiorense</name>
    <dbReference type="NCBI Taxonomy" id="154654"/>
    <lineage>
        <taxon>Bacteria</taxon>
        <taxon>Bacillati</taxon>
        <taxon>Actinomycetota</taxon>
        <taxon>Actinomycetes</taxon>
        <taxon>Mycobacteriales</taxon>
        <taxon>Mycobacteriaceae</taxon>
        <taxon>Mycobacterium</taxon>
        <taxon>Mycobacterium simiae complex</taxon>
    </lineage>
</organism>
<reference evidence="1" key="1">
    <citation type="journal article" date="2018" name="Genome Announc.">
        <title>Draft Genome Sequence of Mycobacterium montefiorense Isolated from Japanese Black Salamander (Hynobius nigrescens).</title>
        <authorList>
            <person name="Fukano H."/>
            <person name="Yoshida M."/>
            <person name="Shimizu A."/>
            <person name="Iwao H."/>
            <person name="Katayama Y."/>
            <person name="Omatsu T."/>
            <person name="Mizutani T."/>
            <person name="Kurata O."/>
            <person name="Wada S."/>
            <person name="Hoshino Y."/>
        </authorList>
    </citation>
    <scope>NUCLEOTIDE SEQUENCE</scope>
    <source>
        <strain evidence="1">BS</strain>
    </source>
</reference>
<dbReference type="EMBL" id="BFCH01000008">
    <property type="protein sequence ID" value="GBG36853.1"/>
    <property type="molecule type" value="Genomic_DNA"/>
</dbReference>
<keyword evidence="3" id="KW-1185">Reference proteome</keyword>
<sequence length="493" mass="53969">MMRVAQAFPALESINGADCLRLLRQAGAESELRQLIGQLVQNGPLDFILIDARRILKRRRHPSSMRVLELAVLEAAADVLPSSEASEVLDLVLEVLDAGGPEDPPGRWQALPKRLESTWEAAAAVANAAGAAGRFADYLLNSLDSTNIDDELWDRAYARAIGKIEWESVPDPVASAWRRTLQELEPAAKISRSVFIDEIGGGVSELPASGSLAEHAEAINWYLRNGRKIPDELVSTASGLAIEGVGKVRAEAQGRRYSRSLTDPGEILAVLLIEAGRPEMSRPMLELLADSEVAHAARARAFDLLSENKVSLVADKIDEFRRSFQRAVLQPDRFAWDSSRRSELFASAMRFGAVYGILNEYEAFSYVATLAASNDRFFKLEASKSMRAFVKSTKFDWLLPMALQLSFEVFPDVKIVAVQSLAELAKNGGRQANAATDRLSQLLNDGGITVPMAVLRAIKTLKVVPTPLRDQAIAMTSNHLSRRVRQEAAGIAL</sequence>
<dbReference type="Proteomes" id="UP001139505">
    <property type="component" value="Unassembled WGS sequence"/>
</dbReference>
<evidence type="ECO:0000313" key="3">
    <source>
        <dbReference type="Proteomes" id="UP000245060"/>
    </source>
</evidence>
<gene>
    <name evidence="1" type="ORF">MmonteBS_12250</name>
    <name evidence="2" type="ORF">NJB18185_27760</name>
</gene>
<dbReference type="SUPFAM" id="SSF48371">
    <property type="entry name" value="ARM repeat"/>
    <property type="match status" value="1"/>
</dbReference>
<protein>
    <submittedName>
        <fullName evidence="2">Uncharacterized protein</fullName>
    </submittedName>
</protein>
<dbReference type="InterPro" id="IPR016024">
    <property type="entry name" value="ARM-type_fold"/>
</dbReference>
<accession>A0AA37PNC9</accession>
<evidence type="ECO:0000313" key="2">
    <source>
        <dbReference type="EMBL" id="GKU73004.1"/>
    </source>
</evidence>
<dbReference type="Proteomes" id="UP000245060">
    <property type="component" value="Unassembled WGS sequence"/>
</dbReference>
<dbReference type="EMBL" id="BQYH01000017">
    <property type="protein sequence ID" value="GKU73004.1"/>
    <property type="molecule type" value="Genomic_DNA"/>
</dbReference>